<keyword evidence="3" id="KW-1185">Reference proteome</keyword>
<reference evidence="2" key="1">
    <citation type="submission" date="2021-11" db="EMBL/GenBank/DDBJ databases">
        <authorList>
            <person name="Schell T."/>
        </authorList>
    </citation>
    <scope>NUCLEOTIDE SEQUENCE</scope>
    <source>
        <strain evidence="2">M5</strain>
    </source>
</reference>
<proteinExistence type="predicted"/>
<keyword evidence="1" id="KW-0812">Transmembrane</keyword>
<dbReference type="Proteomes" id="UP000789390">
    <property type="component" value="Unassembled WGS sequence"/>
</dbReference>
<evidence type="ECO:0000313" key="3">
    <source>
        <dbReference type="Proteomes" id="UP000789390"/>
    </source>
</evidence>
<gene>
    <name evidence="2" type="ORF">DGAL_LOCUS13893</name>
</gene>
<feature type="transmembrane region" description="Helical" evidence="1">
    <location>
        <begin position="161"/>
        <end position="178"/>
    </location>
</feature>
<dbReference type="OrthoDB" id="6884957at2759"/>
<organism evidence="2 3">
    <name type="scientific">Daphnia galeata</name>
    <dbReference type="NCBI Taxonomy" id="27404"/>
    <lineage>
        <taxon>Eukaryota</taxon>
        <taxon>Metazoa</taxon>
        <taxon>Ecdysozoa</taxon>
        <taxon>Arthropoda</taxon>
        <taxon>Crustacea</taxon>
        <taxon>Branchiopoda</taxon>
        <taxon>Diplostraca</taxon>
        <taxon>Cladocera</taxon>
        <taxon>Anomopoda</taxon>
        <taxon>Daphniidae</taxon>
        <taxon>Daphnia</taxon>
    </lineage>
</organism>
<protein>
    <submittedName>
        <fullName evidence="2">Uncharacterized protein</fullName>
    </submittedName>
</protein>
<feature type="transmembrane region" description="Helical" evidence="1">
    <location>
        <begin position="32"/>
        <end position="57"/>
    </location>
</feature>
<dbReference type="EMBL" id="CAKKLH010000302">
    <property type="protein sequence ID" value="CAH0110329.1"/>
    <property type="molecule type" value="Genomic_DNA"/>
</dbReference>
<comment type="caution">
    <text evidence="2">The sequence shown here is derived from an EMBL/GenBank/DDBJ whole genome shotgun (WGS) entry which is preliminary data.</text>
</comment>
<dbReference type="AlphaFoldDB" id="A0A8J2S0E2"/>
<accession>A0A8J2S0E2</accession>
<sequence length="203" mass="22561">MAIEDFDDILPHVGSFGPFQKRILLLSLPVNYFLAVVYMAQSTRPCLILLLFLRFLVQEKLQMVLRGGPNSSWSTKPCSTVDGWDYDLSGGMYHTVVSEYPSVDRLRPGGLAALFHQSLPLRFAVYRGQLGDGYPEDLPAGKIQSHQLDGSLPLAKDAQRFLLITLTWMVITVVYDGYVRSLAILPYSVFITNSCGGALELPC</sequence>
<evidence type="ECO:0000313" key="2">
    <source>
        <dbReference type="EMBL" id="CAH0110329.1"/>
    </source>
</evidence>
<evidence type="ECO:0000256" key="1">
    <source>
        <dbReference type="SAM" id="Phobius"/>
    </source>
</evidence>
<keyword evidence="1" id="KW-1133">Transmembrane helix</keyword>
<name>A0A8J2S0E2_9CRUS</name>
<keyword evidence="1" id="KW-0472">Membrane</keyword>